<dbReference type="PANTHER" id="PTHR23100">
    <property type="entry name" value="ARGININE BIOSYNTHESIS BIFUNCTIONAL PROTEIN ARGJ"/>
    <property type="match status" value="1"/>
</dbReference>
<comment type="pathway">
    <text evidence="9">Amino-acid biosynthesis; L-arginine biosynthesis; N(2)-acetyl-L-ornithine from L-glutamate: step 1/4.</text>
</comment>
<evidence type="ECO:0000256" key="3">
    <source>
        <dbReference type="ARBA" id="ARBA00022571"/>
    </source>
</evidence>
<dbReference type="EC" id="2.3.1.1" evidence="9"/>
<comment type="catalytic activity">
    <reaction evidence="9">
        <text>N(2)-acetyl-L-ornithine + L-glutamate = N-acetyl-L-glutamate + L-ornithine</text>
        <dbReference type="Rhea" id="RHEA:15349"/>
        <dbReference type="ChEBI" id="CHEBI:29985"/>
        <dbReference type="ChEBI" id="CHEBI:44337"/>
        <dbReference type="ChEBI" id="CHEBI:46911"/>
        <dbReference type="ChEBI" id="CHEBI:57805"/>
        <dbReference type="EC" id="2.3.1.35"/>
    </reaction>
</comment>
<dbReference type="HAMAP" id="MF_01106">
    <property type="entry name" value="ArgJ"/>
    <property type="match status" value="1"/>
</dbReference>
<keyword evidence="4 9" id="KW-0028">Amino-acid biosynthesis</keyword>
<dbReference type="GO" id="GO:0004358">
    <property type="term" value="F:L-glutamate N-acetyltransferase activity, acting on acetyl-L-ornithine as donor"/>
    <property type="evidence" value="ECO:0007669"/>
    <property type="project" value="UniProtKB-UniRule"/>
</dbReference>
<evidence type="ECO:0000256" key="6">
    <source>
        <dbReference type="ARBA" id="ARBA00022813"/>
    </source>
</evidence>
<keyword evidence="3 9" id="KW-0055">Arginine biosynthesis</keyword>
<name>A0A366HRN8_9BACT</name>
<comment type="function">
    <text evidence="9">Catalyzes two activities which are involved in the cyclic version of arginine biosynthesis: the synthesis of N-acetylglutamate from glutamate and acetyl-CoA as the acetyl donor, and of ornithine by transacetylation between N(2)-acetylornithine and glutamate.</text>
</comment>
<comment type="subunit">
    <text evidence="2 9">Heterotetramer of two alpha and two beta chains.</text>
</comment>
<evidence type="ECO:0000256" key="2">
    <source>
        <dbReference type="ARBA" id="ARBA00011475"/>
    </source>
</evidence>
<comment type="similarity">
    <text evidence="1 9">Belongs to the ArgJ family.</text>
</comment>
<keyword evidence="5 9" id="KW-0808">Transferase</keyword>
<feature type="site" description="Involved in the stabilization of negative charge on the oxyanion by the formation of the oxyanion hole" evidence="9">
    <location>
        <position position="127"/>
    </location>
</feature>
<dbReference type="GO" id="GO:0006526">
    <property type="term" value="P:L-arginine biosynthetic process"/>
    <property type="evidence" value="ECO:0007669"/>
    <property type="project" value="UniProtKB-UniRule"/>
</dbReference>
<comment type="catalytic activity">
    <reaction evidence="9">
        <text>L-glutamate + acetyl-CoA = N-acetyl-L-glutamate + CoA + H(+)</text>
        <dbReference type="Rhea" id="RHEA:24292"/>
        <dbReference type="ChEBI" id="CHEBI:15378"/>
        <dbReference type="ChEBI" id="CHEBI:29985"/>
        <dbReference type="ChEBI" id="CHEBI:44337"/>
        <dbReference type="ChEBI" id="CHEBI:57287"/>
        <dbReference type="ChEBI" id="CHEBI:57288"/>
        <dbReference type="EC" id="2.3.1.1"/>
    </reaction>
</comment>
<keyword evidence="9" id="KW-0963">Cytoplasm</keyword>
<keyword evidence="6 9" id="KW-0068">Autocatalytic cleavage</keyword>
<proteinExistence type="inferred from homology"/>
<evidence type="ECO:0000256" key="9">
    <source>
        <dbReference type="HAMAP-Rule" id="MF_01106"/>
    </source>
</evidence>
<dbReference type="GO" id="GO:0006592">
    <property type="term" value="P:ornithine biosynthetic process"/>
    <property type="evidence" value="ECO:0007669"/>
    <property type="project" value="TreeGrafter"/>
</dbReference>
<feature type="binding site" evidence="9">
    <location>
        <position position="192"/>
    </location>
    <ligand>
        <name>substrate</name>
    </ligand>
</feature>
<feature type="site" description="Involved in the stabilization of negative charge on the oxyanion by the formation of the oxyanion hole" evidence="9">
    <location>
        <position position="128"/>
    </location>
</feature>
<dbReference type="NCBIfam" id="TIGR00120">
    <property type="entry name" value="ArgJ"/>
    <property type="match status" value="1"/>
</dbReference>
<evidence type="ECO:0000313" key="10">
    <source>
        <dbReference type="EMBL" id="RBP45439.1"/>
    </source>
</evidence>
<feature type="chain" id="PRO_5023519810" description="Arginine biosynthesis bifunctional protein ArgJ beta chain" evidence="9">
    <location>
        <begin position="203"/>
        <end position="428"/>
    </location>
</feature>
<evidence type="ECO:0000256" key="4">
    <source>
        <dbReference type="ARBA" id="ARBA00022605"/>
    </source>
</evidence>
<dbReference type="RefSeq" id="WP_113958562.1">
    <property type="nucleotide sequence ID" value="NZ_QNRR01000003.1"/>
</dbReference>
<dbReference type="Proteomes" id="UP000253426">
    <property type="component" value="Unassembled WGS sequence"/>
</dbReference>
<gene>
    <name evidence="9" type="primary">argJ</name>
    <name evidence="10" type="ORF">DES53_103438</name>
</gene>
<dbReference type="SUPFAM" id="SSF56266">
    <property type="entry name" value="DmpA/ArgJ-like"/>
    <property type="match status" value="1"/>
</dbReference>
<evidence type="ECO:0000256" key="1">
    <source>
        <dbReference type="ARBA" id="ARBA00006774"/>
    </source>
</evidence>
<keyword evidence="8 9" id="KW-0012">Acyltransferase</keyword>
<evidence type="ECO:0000256" key="7">
    <source>
        <dbReference type="ARBA" id="ARBA00023268"/>
    </source>
</evidence>
<reference evidence="10 11" key="1">
    <citation type="submission" date="2018-06" db="EMBL/GenBank/DDBJ databases">
        <title>Genomic Encyclopedia of Type Strains, Phase IV (KMG-IV): sequencing the most valuable type-strain genomes for metagenomic binning, comparative biology and taxonomic classification.</title>
        <authorList>
            <person name="Goeker M."/>
        </authorList>
    </citation>
    <scope>NUCLEOTIDE SEQUENCE [LARGE SCALE GENOMIC DNA]</scope>
    <source>
        <strain evidence="10 11">DSM 25532</strain>
    </source>
</reference>
<dbReference type="UniPathway" id="UPA00068">
    <property type="reaction ID" value="UER00106"/>
</dbReference>
<dbReference type="PANTHER" id="PTHR23100:SF0">
    <property type="entry name" value="ARGININE BIOSYNTHESIS BIFUNCTIONAL PROTEIN ARGJ, MITOCHONDRIAL"/>
    <property type="match status" value="1"/>
</dbReference>
<dbReference type="Gene3D" id="3.10.20.340">
    <property type="entry name" value="ArgJ beta chain, C-terminal domain"/>
    <property type="match status" value="1"/>
</dbReference>
<dbReference type="CDD" id="cd02152">
    <property type="entry name" value="OAT"/>
    <property type="match status" value="1"/>
</dbReference>
<comment type="pathway">
    <text evidence="9">Amino-acid biosynthesis; L-arginine biosynthesis; L-ornithine and N-acetyl-L-glutamate from L-glutamate and N(2)-acetyl-L-ornithine (cyclic): step 1/1.</text>
</comment>
<comment type="caution">
    <text evidence="9">Lacks conserved residue(s) required for the propagation of feature annotation.</text>
</comment>
<dbReference type="InterPro" id="IPR002813">
    <property type="entry name" value="Arg_biosynth_ArgJ"/>
</dbReference>
<evidence type="ECO:0000256" key="5">
    <source>
        <dbReference type="ARBA" id="ARBA00022679"/>
    </source>
</evidence>
<dbReference type="InterPro" id="IPR042195">
    <property type="entry name" value="ArgJ_beta_C"/>
</dbReference>
<dbReference type="GO" id="GO:0004042">
    <property type="term" value="F:L-glutamate N-acetyltransferase activity"/>
    <property type="evidence" value="ECO:0007669"/>
    <property type="project" value="UniProtKB-UniRule"/>
</dbReference>
<dbReference type="EMBL" id="QNRR01000003">
    <property type="protein sequence ID" value="RBP45439.1"/>
    <property type="molecule type" value="Genomic_DNA"/>
</dbReference>
<sequence length="428" mass="45350">MSKEPPSAVEFPFKQIAGGVTAAKGFRAGAISCGIKNPTATRLDLALITSDLPTHTEACFTTNKVKAGCVRVSQQHVKVGDVRAIIANSGNANACTGPQGIADAKAMTKATADKLGVKMRQVLVCSTGIIGMPMPMQRVTPRIEDLVQSLKSGPAGSEDAMHAIMTSDTKPKTFAVEVECEGATFRVGGVAKGAGMICPNMATMLAFITTDAKIQAGELKKATNAAVEETFNRITIDGDTSTNDTVIVMANGASEVPLIKSKSPCTEIFRAALKHVMMNLAKMIVRDGERVTKFVEIRVHGAKTHRDAKAVAETVAKSMLVKCSFHGGDPNWGRVIHAVGYADARVREELVDIYFGGLCAAKGGLATSTPVKELEKVTAKANFTVTIDLNLGDACYNVFTTDLSEEYVDFNSSEYSAAVHSKRQTGLA</sequence>
<dbReference type="OrthoDB" id="9804242at2"/>
<feature type="site" description="Cleavage; by autolysis" evidence="9">
    <location>
        <begin position="202"/>
        <end position="203"/>
    </location>
</feature>
<feature type="binding site" evidence="9">
    <location>
        <position position="166"/>
    </location>
    <ligand>
        <name>substrate</name>
    </ligand>
</feature>
<comment type="subcellular location">
    <subcellularLocation>
        <location evidence="9">Cytoplasm</location>
    </subcellularLocation>
</comment>
<dbReference type="EC" id="2.3.1.35" evidence="9"/>
<evidence type="ECO:0000313" key="11">
    <source>
        <dbReference type="Proteomes" id="UP000253426"/>
    </source>
</evidence>
<feature type="binding site" evidence="9">
    <location>
        <position position="203"/>
    </location>
    <ligand>
        <name>substrate</name>
    </ligand>
</feature>
<evidence type="ECO:0000256" key="8">
    <source>
        <dbReference type="ARBA" id="ARBA00023315"/>
    </source>
</evidence>
<comment type="caution">
    <text evidence="10">The sequence shown here is derived from an EMBL/GenBank/DDBJ whole genome shotgun (WGS) entry which is preliminary data.</text>
</comment>
<dbReference type="Gene3D" id="3.30.2330.10">
    <property type="entry name" value="arginine biosynthesis bifunctional protein suprefamily"/>
    <property type="match status" value="1"/>
</dbReference>
<dbReference type="FunFam" id="3.60.70.12:FF:000001">
    <property type="entry name" value="Arginine biosynthesis bifunctional protein ArgJ, chloroplastic"/>
    <property type="match status" value="1"/>
</dbReference>
<dbReference type="GO" id="GO:0005737">
    <property type="term" value="C:cytoplasm"/>
    <property type="evidence" value="ECO:0007669"/>
    <property type="project" value="UniProtKB-SubCell"/>
</dbReference>
<dbReference type="Pfam" id="PF01960">
    <property type="entry name" value="ArgJ"/>
    <property type="match status" value="1"/>
</dbReference>
<accession>A0A366HRN8</accession>
<dbReference type="Gene3D" id="3.60.70.12">
    <property type="entry name" value="L-amino peptidase D-ALA esterase/amidase"/>
    <property type="match status" value="1"/>
</dbReference>
<organism evidence="10 11">
    <name type="scientific">Roseimicrobium gellanilyticum</name>
    <dbReference type="NCBI Taxonomy" id="748857"/>
    <lineage>
        <taxon>Bacteria</taxon>
        <taxon>Pseudomonadati</taxon>
        <taxon>Verrucomicrobiota</taxon>
        <taxon>Verrucomicrobiia</taxon>
        <taxon>Verrucomicrobiales</taxon>
        <taxon>Verrucomicrobiaceae</taxon>
        <taxon>Roseimicrobium</taxon>
    </lineage>
</organism>
<feature type="active site" description="Nucleophile" evidence="9">
    <location>
        <position position="203"/>
    </location>
</feature>
<dbReference type="FunFam" id="3.30.2330.10:FF:000001">
    <property type="entry name" value="Arginine biosynthesis bifunctional protein ArgJ, mitochondrial"/>
    <property type="match status" value="1"/>
</dbReference>
<feature type="binding site" evidence="9">
    <location>
        <position position="411"/>
    </location>
    <ligand>
        <name>substrate</name>
    </ligand>
</feature>
<keyword evidence="7 9" id="KW-0511">Multifunctional enzyme</keyword>
<feature type="binding site" evidence="9">
    <location>
        <position position="289"/>
    </location>
    <ligand>
        <name>substrate</name>
    </ligand>
</feature>
<dbReference type="NCBIfam" id="NF003802">
    <property type="entry name" value="PRK05388.1"/>
    <property type="match status" value="1"/>
</dbReference>
<protein>
    <recommendedName>
        <fullName evidence="9">Arginine biosynthesis bifunctional protein ArgJ</fullName>
    </recommendedName>
    <domain>
        <recommendedName>
            <fullName evidence="9">Glutamate N-acetyltransferase</fullName>
            <ecNumber evidence="9">2.3.1.35</ecNumber>
        </recommendedName>
        <alternativeName>
            <fullName evidence="9">Ornithine acetyltransferase</fullName>
            <shortName evidence="9">OATase</shortName>
        </alternativeName>
        <alternativeName>
            <fullName evidence="9">Ornithine transacetylase</fullName>
        </alternativeName>
    </domain>
    <domain>
        <recommendedName>
            <fullName evidence="9">Amino-acid acetyltransferase</fullName>
            <ecNumber evidence="9">2.3.1.1</ecNumber>
        </recommendedName>
        <alternativeName>
            <fullName evidence="9">N-acetylglutamate synthase</fullName>
            <shortName evidence="9">AGSase</shortName>
        </alternativeName>
    </domain>
    <component>
        <recommendedName>
            <fullName evidence="9">Arginine biosynthesis bifunctional protein ArgJ alpha chain</fullName>
        </recommendedName>
    </component>
    <component>
        <recommendedName>
            <fullName evidence="9">Arginine biosynthesis bifunctional protein ArgJ beta chain</fullName>
        </recommendedName>
    </component>
</protein>
<dbReference type="AlphaFoldDB" id="A0A366HRN8"/>
<dbReference type="InterPro" id="IPR016117">
    <property type="entry name" value="ArgJ-like_dom_sf"/>
</dbReference>
<keyword evidence="11" id="KW-1185">Reference proteome</keyword>
<feature type="chain" id="PRO_5023519811" description="Arginine biosynthesis bifunctional protein ArgJ alpha chain" evidence="9">
    <location>
        <begin position="1"/>
        <end position="202"/>
    </location>
</feature>